<protein>
    <submittedName>
        <fullName evidence="1">Carboxymuconolactone decarboxylase family protein</fullName>
    </submittedName>
</protein>
<dbReference type="EMBL" id="VRYZ01000004">
    <property type="protein sequence ID" value="TXS91771.1"/>
    <property type="molecule type" value="Genomic_DNA"/>
</dbReference>
<proteinExistence type="predicted"/>
<evidence type="ECO:0000313" key="2">
    <source>
        <dbReference type="Proteomes" id="UP000321933"/>
    </source>
</evidence>
<reference evidence="1 2" key="1">
    <citation type="submission" date="2019-08" db="EMBL/GenBank/DDBJ databases">
        <title>Parahaliea maris sp. nov., isolated from the surface seawater.</title>
        <authorList>
            <person name="Liu Y."/>
        </authorList>
    </citation>
    <scope>NUCLEOTIDE SEQUENCE [LARGE SCALE GENOMIC DNA]</scope>
    <source>
        <strain evidence="1 2">S2-26</strain>
    </source>
</reference>
<gene>
    <name evidence="1" type="ORF">FVW59_11510</name>
</gene>
<dbReference type="GO" id="GO:0051920">
    <property type="term" value="F:peroxiredoxin activity"/>
    <property type="evidence" value="ECO:0007669"/>
    <property type="project" value="InterPro"/>
</dbReference>
<sequence length="124" mass="13747">MSEKSRREIGLETITDVYAGDVITPPEGYAFSDVMLEQLFAEIWTRDTLAMRDKRILLLGIIAEKGEPTTFKIQLKASLKRGEMNADEARELLLFIAQYAGYPRAAALIGPVEEAIAEANQAAE</sequence>
<accession>A0A5C8ZX41</accession>
<dbReference type="InterPro" id="IPR029032">
    <property type="entry name" value="AhpD-like"/>
</dbReference>
<dbReference type="RefSeq" id="WP_148064468.1">
    <property type="nucleotide sequence ID" value="NZ_VRYZ01000004.1"/>
</dbReference>
<comment type="caution">
    <text evidence="1">The sequence shown here is derived from an EMBL/GenBank/DDBJ whole genome shotgun (WGS) entry which is preliminary data.</text>
</comment>
<dbReference type="PANTHER" id="PTHR33570:SF2">
    <property type="entry name" value="CARBOXYMUCONOLACTONE DECARBOXYLASE-LIKE DOMAIN-CONTAINING PROTEIN"/>
    <property type="match status" value="1"/>
</dbReference>
<dbReference type="Gene3D" id="1.20.1290.10">
    <property type="entry name" value="AhpD-like"/>
    <property type="match status" value="1"/>
</dbReference>
<organism evidence="1 2">
    <name type="scientific">Parahaliea aestuarii</name>
    <dbReference type="NCBI Taxonomy" id="1852021"/>
    <lineage>
        <taxon>Bacteria</taxon>
        <taxon>Pseudomonadati</taxon>
        <taxon>Pseudomonadota</taxon>
        <taxon>Gammaproteobacteria</taxon>
        <taxon>Cellvibrionales</taxon>
        <taxon>Halieaceae</taxon>
        <taxon>Parahaliea</taxon>
    </lineage>
</organism>
<dbReference type="Proteomes" id="UP000321933">
    <property type="component" value="Unassembled WGS sequence"/>
</dbReference>
<keyword evidence="2" id="KW-1185">Reference proteome</keyword>
<dbReference type="OrthoDB" id="9801400at2"/>
<dbReference type="InterPro" id="IPR052512">
    <property type="entry name" value="4CMD/NDH-1_regulator"/>
</dbReference>
<evidence type="ECO:0000313" key="1">
    <source>
        <dbReference type="EMBL" id="TXS91771.1"/>
    </source>
</evidence>
<dbReference type="SUPFAM" id="SSF69118">
    <property type="entry name" value="AhpD-like"/>
    <property type="match status" value="1"/>
</dbReference>
<name>A0A5C8ZX41_9GAMM</name>
<dbReference type="AlphaFoldDB" id="A0A5C8ZX41"/>
<dbReference type="PANTHER" id="PTHR33570">
    <property type="entry name" value="4-CARBOXYMUCONOLACTONE DECARBOXYLASE FAMILY PROTEIN"/>
    <property type="match status" value="1"/>
</dbReference>